<evidence type="ECO:0000256" key="7">
    <source>
        <dbReference type="ARBA" id="ARBA00023080"/>
    </source>
</evidence>
<evidence type="ECO:0000256" key="3">
    <source>
        <dbReference type="ARBA" id="ARBA00011245"/>
    </source>
</evidence>
<reference evidence="10 11" key="1">
    <citation type="submission" date="2018-07" db="EMBL/GenBank/DDBJ databases">
        <title>The genomes of Aspergillus section Nigri reveals drivers in fungal speciation.</title>
        <authorList>
            <consortium name="DOE Joint Genome Institute"/>
            <person name="Vesth T.C."/>
            <person name="Nybo J."/>
            <person name="Theobald S."/>
            <person name="Brandl J."/>
            <person name="Frisvad J.C."/>
            <person name="Nielsen K.F."/>
            <person name="Lyhne E.K."/>
            <person name="Kogle M.E."/>
            <person name="Kuo A."/>
            <person name="Riley R."/>
            <person name="Clum A."/>
            <person name="Nolan M."/>
            <person name="Lipzen A."/>
            <person name="Salamov A."/>
            <person name="Henrissat B."/>
            <person name="Wiebenga A."/>
            <person name="De vries R.P."/>
            <person name="Grigoriev I.V."/>
            <person name="Mortensen U.H."/>
            <person name="Andersen M.R."/>
            <person name="Baker S.E."/>
        </authorList>
    </citation>
    <scope>NUCLEOTIDE SEQUENCE [LARGE SCALE GENOMIC DNA]</scope>
    <source>
        <strain evidence="10 11">CBS 139.54b</strain>
    </source>
</reference>
<dbReference type="GO" id="GO:0046103">
    <property type="term" value="P:inosine biosynthetic process"/>
    <property type="evidence" value="ECO:0007669"/>
    <property type="project" value="TreeGrafter"/>
</dbReference>
<dbReference type="SUPFAM" id="SSF51556">
    <property type="entry name" value="Metallo-dependent hydrolases"/>
    <property type="match status" value="1"/>
</dbReference>
<dbReference type="Pfam" id="PF00962">
    <property type="entry name" value="A_deaminase"/>
    <property type="match status" value="1"/>
</dbReference>
<name>A0A3F3QI71_9EURO</name>
<evidence type="ECO:0000256" key="5">
    <source>
        <dbReference type="ARBA" id="ARBA00022801"/>
    </source>
</evidence>
<protein>
    <recommendedName>
        <fullName evidence="9">Adenosine deaminase domain-containing protein</fullName>
    </recommendedName>
</protein>
<dbReference type="GO" id="GO:0046872">
    <property type="term" value="F:metal ion binding"/>
    <property type="evidence" value="ECO:0007669"/>
    <property type="project" value="UniProtKB-KW"/>
</dbReference>
<dbReference type="PANTHER" id="PTHR11409">
    <property type="entry name" value="ADENOSINE DEAMINASE"/>
    <property type="match status" value="1"/>
</dbReference>
<dbReference type="EMBL" id="KZ852033">
    <property type="protein sequence ID" value="RDH38572.1"/>
    <property type="molecule type" value="Genomic_DNA"/>
</dbReference>
<dbReference type="Gene3D" id="3.20.20.140">
    <property type="entry name" value="Metal-dependent hydrolases"/>
    <property type="match status" value="1"/>
</dbReference>
<dbReference type="InterPro" id="IPR006330">
    <property type="entry name" value="Ado/ade_deaminase"/>
</dbReference>
<dbReference type="AlphaFoldDB" id="A0A3F3QI71"/>
<keyword evidence="5" id="KW-0378">Hydrolase</keyword>
<keyword evidence="7" id="KW-0546">Nucleotide metabolism</keyword>
<dbReference type="GO" id="GO:0004000">
    <property type="term" value="F:adenosine deaminase activity"/>
    <property type="evidence" value="ECO:0007669"/>
    <property type="project" value="TreeGrafter"/>
</dbReference>
<keyword evidence="4" id="KW-0479">Metal-binding</keyword>
<dbReference type="RefSeq" id="XP_026631594.1">
    <property type="nucleotide sequence ID" value="XM_026775821.1"/>
</dbReference>
<feature type="domain" description="Adenosine deaminase" evidence="9">
    <location>
        <begin position="16"/>
        <end position="350"/>
    </location>
</feature>
<dbReference type="FunFam" id="3.20.20.140:FF:000033">
    <property type="entry name" value="Adenosine deaminase-like protein"/>
    <property type="match status" value="1"/>
</dbReference>
<comment type="subunit">
    <text evidence="3">Monomer.</text>
</comment>
<dbReference type="GO" id="GO:0006154">
    <property type="term" value="P:adenosine catabolic process"/>
    <property type="evidence" value="ECO:0007669"/>
    <property type="project" value="TreeGrafter"/>
</dbReference>
<sequence length="358" mass="40294">MDLSKAVDRSFTKSLPKIELHAHLSGSISRQCLHEIWLKKKAQEPGFSIEDPWVTMPPGKVDYSLQTFFQSFNKSIYNLVNDLASLTYATHSVLTDFQNDGVTYLELRTIPRASPSSSFTREEYLTTVLDAISDFQANQSPSSPKMSVYLILALDRGHHTTAEALEIVDLALAHRARGIVGIDVCGNPTKGDVSVLREAFAKAKANGLGVTVHFAEMREAATPRELETLLEFQPDRLGHVIHVPEELKREIARRQLGLELCMSCNVHAKMFDGGFLDHHFGYWRRRHQDCPIVLCTDDVGFFCSPVSNEYLLAAEHFQLTRADVLGICRKSYDAIFGGEKEKDRLRRLVSDFEANYST</sequence>
<dbReference type="GO" id="GO:0009117">
    <property type="term" value="P:nucleotide metabolic process"/>
    <property type="evidence" value="ECO:0007669"/>
    <property type="project" value="UniProtKB-KW"/>
</dbReference>
<comment type="similarity">
    <text evidence="2">Belongs to the metallo-dependent hydrolases superfamily. Adenosine and AMP deaminases family.</text>
</comment>
<evidence type="ECO:0000256" key="8">
    <source>
        <dbReference type="ARBA" id="ARBA00048787"/>
    </source>
</evidence>
<dbReference type="InterPro" id="IPR032466">
    <property type="entry name" value="Metal_Hydrolase"/>
</dbReference>
<comment type="catalytic activity">
    <reaction evidence="8">
        <text>N(6)-methyl-AMP + H2O + H(+) = IMP + methylamine</text>
        <dbReference type="Rhea" id="RHEA:16001"/>
        <dbReference type="ChEBI" id="CHEBI:15377"/>
        <dbReference type="ChEBI" id="CHEBI:15378"/>
        <dbReference type="ChEBI" id="CHEBI:58053"/>
        <dbReference type="ChEBI" id="CHEBI:59338"/>
        <dbReference type="ChEBI" id="CHEBI:144842"/>
    </reaction>
    <physiologicalReaction direction="left-to-right" evidence="8">
        <dbReference type="Rhea" id="RHEA:16002"/>
    </physiologicalReaction>
</comment>
<gene>
    <name evidence="10" type="ORF">BDQ94DRAFT_45561</name>
</gene>
<evidence type="ECO:0000256" key="4">
    <source>
        <dbReference type="ARBA" id="ARBA00022723"/>
    </source>
</evidence>
<evidence type="ECO:0000313" key="11">
    <source>
        <dbReference type="Proteomes" id="UP000253729"/>
    </source>
</evidence>
<organism evidence="10 11">
    <name type="scientific">Aspergillus welwitschiae</name>
    <dbReference type="NCBI Taxonomy" id="1341132"/>
    <lineage>
        <taxon>Eukaryota</taxon>
        <taxon>Fungi</taxon>
        <taxon>Dikarya</taxon>
        <taxon>Ascomycota</taxon>
        <taxon>Pezizomycotina</taxon>
        <taxon>Eurotiomycetes</taxon>
        <taxon>Eurotiomycetidae</taxon>
        <taxon>Eurotiales</taxon>
        <taxon>Aspergillaceae</taxon>
        <taxon>Aspergillus</taxon>
        <taxon>Aspergillus subgen. Circumdati</taxon>
    </lineage>
</organism>
<keyword evidence="11" id="KW-1185">Reference proteome</keyword>
<evidence type="ECO:0000256" key="1">
    <source>
        <dbReference type="ARBA" id="ARBA00001947"/>
    </source>
</evidence>
<evidence type="ECO:0000256" key="6">
    <source>
        <dbReference type="ARBA" id="ARBA00022833"/>
    </source>
</evidence>
<evidence type="ECO:0000259" key="9">
    <source>
        <dbReference type="Pfam" id="PF00962"/>
    </source>
</evidence>
<proteinExistence type="inferred from homology"/>
<dbReference type="PANTHER" id="PTHR11409:SF42">
    <property type="entry name" value="ADENOSINE DEAMINASE-LIKE PROTEIN"/>
    <property type="match status" value="1"/>
</dbReference>
<dbReference type="Proteomes" id="UP000253729">
    <property type="component" value="Unassembled WGS sequence"/>
</dbReference>
<dbReference type="GeneID" id="38144177"/>
<evidence type="ECO:0000256" key="2">
    <source>
        <dbReference type="ARBA" id="ARBA00006676"/>
    </source>
</evidence>
<keyword evidence="6" id="KW-0862">Zinc</keyword>
<accession>A0A3F3QI71</accession>
<comment type="cofactor">
    <cofactor evidence="1">
        <name>Zn(2+)</name>
        <dbReference type="ChEBI" id="CHEBI:29105"/>
    </cofactor>
</comment>
<evidence type="ECO:0000313" key="10">
    <source>
        <dbReference type="EMBL" id="RDH38572.1"/>
    </source>
</evidence>
<dbReference type="InterPro" id="IPR001365">
    <property type="entry name" value="A_deaminase_dom"/>
</dbReference>
<dbReference type="STRING" id="1341132.A0A3F3QI71"/>